<comment type="caution">
    <text evidence="1">The sequence shown here is derived from an EMBL/GenBank/DDBJ whole genome shotgun (WGS) entry which is preliminary data.</text>
</comment>
<organism evidence="1 2">
    <name type="scientific">Volucribacter psittacicida</name>
    <dbReference type="NCBI Taxonomy" id="203482"/>
    <lineage>
        <taxon>Bacteria</taxon>
        <taxon>Pseudomonadati</taxon>
        <taxon>Pseudomonadota</taxon>
        <taxon>Gammaproteobacteria</taxon>
        <taxon>Pasteurellales</taxon>
        <taxon>Pasteurellaceae</taxon>
        <taxon>Volucribacter</taxon>
    </lineage>
</organism>
<name>A0A4R1FN39_9PAST</name>
<protein>
    <submittedName>
        <fullName evidence="1">Uncharacterized protein</fullName>
    </submittedName>
</protein>
<keyword evidence="2" id="KW-1185">Reference proteome</keyword>
<proteinExistence type="predicted"/>
<evidence type="ECO:0000313" key="2">
    <source>
        <dbReference type="Proteomes" id="UP000294702"/>
    </source>
</evidence>
<dbReference type="Proteomes" id="UP000294702">
    <property type="component" value="Unassembled WGS sequence"/>
</dbReference>
<accession>A0A4R1FN39</accession>
<gene>
    <name evidence="1" type="ORF">EV694_1739</name>
</gene>
<dbReference type="RefSeq" id="WP_132691503.1">
    <property type="nucleotide sequence ID" value="NZ_SMFT01000004.1"/>
</dbReference>
<dbReference type="EMBL" id="SMFT01000004">
    <property type="protein sequence ID" value="TCJ96187.1"/>
    <property type="molecule type" value="Genomic_DNA"/>
</dbReference>
<sequence length="178" mass="20931">MLATVIFNENDLSSVELADLVKYEANYMQSLQAVLNNNFYIAEDMKRELNTLLNYVEVIKLFFHNSSIEDDQKIETFINELLMVTRHRLTFENMRSFIDGEKPERELYRKGLYYVLLNLFNAPCVGVEVDWDFQIDIAEVKNLIATCEEQQSNNNDAEVRKVFLYMVYLLKCVLIDKS</sequence>
<dbReference type="AlphaFoldDB" id="A0A4R1FN39"/>
<evidence type="ECO:0000313" key="1">
    <source>
        <dbReference type="EMBL" id="TCJ96187.1"/>
    </source>
</evidence>
<reference evidence="1 2" key="1">
    <citation type="submission" date="2019-03" db="EMBL/GenBank/DDBJ databases">
        <title>Genomic Encyclopedia of Type Strains, Phase IV (KMG-IV): sequencing the most valuable type-strain genomes for metagenomic binning, comparative biology and taxonomic classification.</title>
        <authorList>
            <person name="Goeker M."/>
        </authorList>
    </citation>
    <scope>NUCLEOTIDE SEQUENCE [LARGE SCALE GENOMIC DNA]</scope>
    <source>
        <strain evidence="1 2">DSM 15534</strain>
    </source>
</reference>